<dbReference type="GO" id="GO:0009307">
    <property type="term" value="P:DNA restriction-modification system"/>
    <property type="evidence" value="ECO:0007669"/>
    <property type="project" value="UniProtKB-KW"/>
</dbReference>
<evidence type="ECO:0000256" key="3">
    <source>
        <dbReference type="ARBA" id="ARBA00023125"/>
    </source>
</evidence>
<dbReference type="Gene3D" id="1.10.287.1120">
    <property type="entry name" value="Bipartite methylase S protein"/>
    <property type="match status" value="2"/>
</dbReference>
<dbReference type="RefSeq" id="WP_147758138.1">
    <property type="nucleotide sequence ID" value="NZ_SAXT01000003.1"/>
</dbReference>
<accession>A0A5C8CJB5</accession>
<evidence type="ECO:0000256" key="1">
    <source>
        <dbReference type="ARBA" id="ARBA00010923"/>
    </source>
</evidence>
<comment type="caution">
    <text evidence="6">The sequence shown here is derived from an EMBL/GenBank/DDBJ whole genome shotgun (WGS) entry which is preliminary data.</text>
</comment>
<keyword evidence="6" id="KW-0540">Nuclease</keyword>
<dbReference type="PANTHER" id="PTHR30408:SF12">
    <property type="entry name" value="TYPE I RESTRICTION ENZYME MJAVIII SPECIFICITY SUBUNIT"/>
    <property type="match status" value="1"/>
</dbReference>
<evidence type="ECO:0000256" key="4">
    <source>
        <dbReference type="SAM" id="Coils"/>
    </source>
</evidence>
<evidence type="ECO:0000256" key="2">
    <source>
        <dbReference type="ARBA" id="ARBA00022747"/>
    </source>
</evidence>
<keyword evidence="3" id="KW-0238">DNA-binding</keyword>
<dbReference type="Gene3D" id="3.90.220.20">
    <property type="entry name" value="DNA methylase specificity domains"/>
    <property type="match status" value="2"/>
</dbReference>
<feature type="coiled-coil region" evidence="4">
    <location>
        <begin position="348"/>
        <end position="375"/>
    </location>
</feature>
<evidence type="ECO:0000313" key="6">
    <source>
        <dbReference type="EMBL" id="TXJ12948.1"/>
    </source>
</evidence>
<name>A0A5C8CJB5_9SPIR</name>
<protein>
    <submittedName>
        <fullName evidence="6">Restriction endonuclease subunit S</fullName>
    </submittedName>
</protein>
<dbReference type="CDD" id="cd17246">
    <property type="entry name" value="RMtype1_S_SonII-TRD2-CR2_like"/>
    <property type="match status" value="1"/>
</dbReference>
<dbReference type="InterPro" id="IPR052021">
    <property type="entry name" value="Type-I_RS_S_subunit"/>
</dbReference>
<dbReference type="InterPro" id="IPR044946">
    <property type="entry name" value="Restrct_endonuc_typeI_TRD_sf"/>
</dbReference>
<feature type="domain" description="Type I restriction modification DNA specificity" evidence="5">
    <location>
        <begin position="5"/>
        <end position="174"/>
    </location>
</feature>
<organism evidence="6 7">
    <name type="scientific">Brachyspira aalborgi</name>
    <dbReference type="NCBI Taxonomy" id="29522"/>
    <lineage>
        <taxon>Bacteria</taxon>
        <taxon>Pseudomonadati</taxon>
        <taxon>Spirochaetota</taxon>
        <taxon>Spirochaetia</taxon>
        <taxon>Brachyspirales</taxon>
        <taxon>Brachyspiraceae</taxon>
        <taxon>Brachyspira</taxon>
    </lineage>
</organism>
<dbReference type="PANTHER" id="PTHR30408">
    <property type="entry name" value="TYPE-1 RESTRICTION ENZYME ECOKI SPECIFICITY PROTEIN"/>
    <property type="match status" value="1"/>
</dbReference>
<dbReference type="EMBL" id="SAXT01000003">
    <property type="protein sequence ID" value="TXJ12948.1"/>
    <property type="molecule type" value="Genomic_DNA"/>
</dbReference>
<keyword evidence="6" id="KW-0378">Hydrolase</keyword>
<dbReference type="GO" id="GO:0004519">
    <property type="term" value="F:endonuclease activity"/>
    <property type="evidence" value="ECO:0007669"/>
    <property type="project" value="UniProtKB-KW"/>
</dbReference>
<gene>
    <name evidence="6" type="ORF">EPJ80_04955</name>
</gene>
<dbReference type="InterPro" id="IPR000055">
    <property type="entry name" value="Restrct_endonuc_typeI_TRD"/>
</dbReference>
<dbReference type="SUPFAM" id="SSF116734">
    <property type="entry name" value="DNA methylase specificity domain"/>
    <property type="match status" value="2"/>
</dbReference>
<evidence type="ECO:0000259" key="5">
    <source>
        <dbReference type="Pfam" id="PF01420"/>
    </source>
</evidence>
<dbReference type="Pfam" id="PF01420">
    <property type="entry name" value="Methylase_S"/>
    <property type="match status" value="2"/>
</dbReference>
<dbReference type="GO" id="GO:0003677">
    <property type="term" value="F:DNA binding"/>
    <property type="evidence" value="ECO:0007669"/>
    <property type="project" value="UniProtKB-KW"/>
</dbReference>
<dbReference type="AlphaFoldDB" id="A0A5C8CJB5"/>
<reference evidence="6 7" key="1">
    <citation type="journal article" date="1992" name="Lakartidningen">
        <title>[Penicillin V and not amoxicillin is the first choice preparation in acute otitis].</title>
        <authorList>
            <person name="Kamme C."/>
            <person name="Lundgren K."/>
            <person name="Prellner K."/>
        </authorList>
    </citation>
    <scope>NUCLEOTIDE SEQUENCE [LARGE SCALE GENOMIC DNA]</scope>
    <source>
        <strain evidence="6 7">W1</strain>
    </source>
</reference>
<keyword evidence="4" id="KW-0175">Coiled coil</keyword>
<comment type="similarity">
    <text evidence="1">Belongs to the type-I restriction system S methylase family.</text>
</comment>
<feature type="domain" description="Type I restriction modification DNA specificity" evidence="5">
    <location>
        <begin position="210"/>
        <end position="366"/>
    </location>
</feature>
<evidence type="ECO:0000313" key="7">
    <source>
        <dbReference type="Proteomes" id="UP000325116"/>
    </source>
</evidence>
<proteinExistence type="inferred from homology"/>
<dbReference type="Proteomes" id="UP000325116">
    <property type="component" value="Unassembled WGS sequence"/>
</dbReference>
<keyword evidence="2" id="KW-0680">Restriction system</keyword>
<sequence>MNKLPDGWKIKKLKDICTIQDGIHKTPKYTSKGIKFVSVENINDLYNSNKFISEEDYNKMYKIKAKKNDIFMTRIGDIGTPAILNKDEKLAYYVTLCLFTNIDEEVFNKYLYYAIQSNYFKKELYHRTLHVAFPKKINLGDIGDCKFILPTLDEQKRIASALSKIDAYLENTIKLIEEKERFKRGIAKKLLTCKEGENIPEARFKGFEGEWETKTLENICKNIKTGKLNANAMEKDGQYRFYTCAKDYYKINTYAFDGEAILISGNGAHVGYVHYYNGKFNAYQRTYVLMDFTENILFIKYYLDIHLKHKINIENNKGNIPYIVLNTIKDMEIKFPSLEEQEKIGGYLSLLDEEIDNLKKQKELIKEMKRGAMQKLLSGEVRLSKNAFNENI</sequence>
<keyword evidence="6" id="KW-0255">Endonuclease</keyword>